<comment type="caution">
    <text evidence="1">The sequence shown here is derived from an EMBL/GenBank/DDBJ whole genome shotgun (WGS) entry which is preliminary data.</text>
</comment>
<dbReference type="EMBL" id="LUGG01000032">
    <property type="protein sequence ID" value="OBZ66119.1"/>
    <property type="molecule type" value="Genomic_DNA"/>
</dbReference>
<dbReference type="Proteomes" id="UP000092993">
    <property type="component" value="Unassembled WGS sequence"/>
</dbReference>
<dbReference type="AlphaFoldDB" id="A0A1C7LQB8"/>
<protein>
    <submittedName>
        <fullName evidence="1">Uncharacterized protein</fullName>
    </submittedName>
</protein>
<evidence type="ECO:0000313" key="2">
    <source>
        <dbReference type="Proteomes" id="UP000092993"/>
    </source>
</evidence>
<organism evidence="1 2">
    <name type="scientific">Grifola frondosa</name>
    <name type="common">Maitake</name>
    <name type="synonym">Polyporus frondosus</name>
    <dbReference type="NCBI Taxonomy" id="5627"/>
    <lineage>
        <taxon>Eukaryota</taxon>
        <taxon>Fungi</taxon>
        <taxon>Dikarya</taxon>
        <taxon>Basidiomycota</taxon>
        <taxon>Agaricomycotina</taxon>
        <taxon>Agaricomycetes</taxon>
        <taxon>Polyporales</taxon>
        <taxon>Grifolaceae</taxon>
        <taxon>Grifola</taxon>
    </lineage>
</organism>
<accession>A0A1C7LQB8</accession>
<evidence type="ECO:0000313" key="1">
    <source>
        <dbReference type="EMBL" id="OBZ66119.1"/>
    </source>
</evidence>
<sequence>MSCWDYCLRRLGSVIVTKQARTVIKGVLEEDALRSQLTLSTFSLLQLDPAPHIRHDYDVLHRIVAAYLSK</sequence>
<name>A0A1C7LQB8_GRIFR</name>
<reference evidence="1 2" key="1">
    <citation type="submission" date="2016-03" db="EMBL/GenBank/DDBJ databases">
        <title>Whole genome sequencing of Grifola frondosa 9006-11.</title>
        <authorList>
            <person name="Min B."/>
            <person name="Park H."/>
            <person name="Kim J.-G."/>
            <person name="Cho H."/>
            <person name="Oh Y.-L."/>
            <person name="Kong W.-S."/>
            <person name="Choi I.-G."/>
        </authorList>
    </citation>
    <scope>NUCLEOTIDE SEQUENCE [LARGE SCALE GENOMIC DNA]</scope>
    <source>
        <strain evidence="1 2">9006-11</strain>
    </source>
</reference>
<keyword evidence="2" id="KW-1185">Reference proteome</keyword>
<proteinExistence type="predicted"/>
<gene>
    <name evidence="1" type="ORF">A0H81_13752</name>
</gene>